<keyword evidence="1" id="KW-0547">Nucleotide-binding</keyword>
<dbReference type="SMART" id="SM00220">
    <property type="entry name" value="S_TKc"/>
    <property type="match status" value="1"/>
</dbReference>
<evidence type="ECO:0000256" key="1">
    <source>
        <dbReference type="PROSITE-ProRule" id="PRU10141"/>
    </source>
</evidence>
<dbReference type="GO" id="GO:0004672">
    <property type="term" value="F:protein kinase activity"/>
    <property type="evidence" value="ECO:0007669"/>
    <property type="project" value="InterPro"/>
</dbReference>
<evidence type="ECO:0000259" key="3">
    <source>
        <dbReference type="PROSITE" id="PS50011"/>
    </source>
</evidence>
<evidence type="ECO:0000256" key="2">
    <source>
        <dbReference type="SAM" id="MobiDB-lite"/>
    </source>
</evidence>
<dbReference type="InterPro" id="IPR017441">
    <property type="entry name" value="Protein_kinase_ATP_BS"/>
</dbReference>
<feature type="region of interest" description="Disordered" evidence="2">
    <location>
        <begin position="660"/>
        <end position="694"/>
    </location>
</feature>
<feature type="binding site" evidence="1">
    <location>
        <position position="1381"/>
    </location>
    <ligand>
        <name>ATP</name>
        <dbReference type="ChEBI" id="CHEBI:30616"/>
    </ligand>
</feature>
<name>A0A2U3DR32_PURLI</name>
<feature type="compositionally biased region" description="Polar residues" evidence="2">
    <location>
        <begin position="170"/>
        <end position="189"/>
    </location>
</feature>
<dbReference type="InterPro" id="IPR000719">
    <property type="entry name" value="Prot_kinase_dom"/>
</dbReference>
<sequence length="1646" mass="182562">MKDVRNGQRRRGPRKEPQRKACVHHGEPAIEVDRSHNTQGSDCDGLKGTQSAPEPLRTARRSRETSDILGRAWTCIRCQTLGTKCLGGDPCDGCRKGDTICDIKNANDSSPALDEIIVAVGLPSPALVTPTAPADDANLPVRIVQHLTSSREAERNPSPSAIQSDGGRQDQMSQAFHSSNAGTGSTLPGTSPVLTRDSCLSFDNGCFGSWTTAEGRYNYSCLAAMYSQFVLPKNQVISHEKLQAMTAAHAAGKGISLELTSIYGIGKLLWHLRLHQSNSAALWPIQSIPGLYEQETVKSNLDPNDHLSKARCYLLRSVYFLLLGGLTESMKDCAVAGLALSRSFDWDVEERQRLVKNYAKLYMLLECDSWSIRYFTSMDLTEIVPVHPRYGTTMGNREPHTTSYLAIAYQFWNSPSRIGRSFISIASQVQEWTEAWKEQCKLWDHAAFLREEEKAEPYLAAAVLWLPLLTIAAKPSLDGFQGLLETAGRALLQTIEYFQSLRLEDRVWHIQQECRLLHGVVRLGYRLQRTGQQIMWPTEVLVRSAEEFLRSRPPSTDGQVKLEQLRILTSTTSHPNAMEFRGYKPRGVLRPQPSGHSRTSKSASEVSSGYIALQGSSVKQSEPALAIQPQKGRGHRLRRTEIDASCSGCTSYQVLPISHGGCSTRGIRSSPPVGQRRANRSTSPITHPPKDSDDYRKLIQKLISSSLGSQIAYSDRGTQTVNDEGQDTRHASLALGPEAKGASGRAPESGEHAPQPAAQDPSPETATDRDDLIDMFIRFVLPKYPIVELWALQSMKLAASESAELMSIAGIGKLLSYIDVAHPDGNETGITPGLAEQQTAFHMPEANPWSRVRCLLLRSVYFLFLGNTPESKLSCDKAGAMLRTLEAPQSSEHQRLKRSLVKLSLELYCGPTVVVGDWPTKGPMIIYGYSPAILYEVLDCSGVPSYIKTAYLFWYSWFSRGFRADAAIRRQAWDGISEVERKLLDAGASQDEEAQTDTYVAAAVLFLPFTAEAQAILSDPETQPKEVVETSRTQLETIGCWLGFVIRHIQGRSVIHRAAYFHIECWFIRLYACHQSCGEKFANARDLAFFVDEAATFMKERLPSTGDHNMTTAWVPNEAMAAWTSVLDGLGDRLGRRQNKEGHAKESPSATADNQAKNVHGDVWAWTVLSELRVYACRVDQRLRQSKRPIRQQQQTKAMPVADSATSLSDVQIEVDSDCDDGAESNLTPLAFWSTTRNMLVTLDKLQRSVSRGSSADAKGLEKTAGPFAVVSKLCGDALEALMRTGTCREEIAALQLAWDKACIGVRARGWEGYMDEANSEQVVQKLVDMKDLRDADTMRLANKLQVGDVNYTVGKMLGVGTFGVVYQCKSIPDDKVVAIKFQRRSEVPLHDEYRAYKSLGICWATPNVHAFEKQIFLHSALVVDCLGPSLHVLFEQSGRVFSARTLVVLFIHLLHLIQLLHDHGYTHQDLKPENILSDGWNNAIVSRFYLIDLASATLYRDPKTGSHIQHTTAHGIVGTRRYMSIDAHGGRAQSRRSDIQSLLYIFIYLAKGGLPWQGIQGSERERLTCAAKEQVQAEGLVRDIDEQLAGALLVFAQHAFALRFDERPDYEGLRQRFGAALETMTETDEGCLWPDGLLTPGACLR</sequence>
<dbReference type="InterPro" id="IPR050235">
    <property type="entry name" value="CK1_Ser-Thr_kinase"/>
</dbReference>
<dbReference type="Pfam" id="PF00069">
    <property type="entry name" value="Pkinase"/>
    <property type="match status" value="1"/>
</dbReference>
<gene>
    <name evidence="4" type="ORF">PCL_08637</name>
</gene>
<feature type="compositionally biased region" description="Basic and acidic residues" evidence="2">
    <location>
        <begin position="14"/>
        <end position="36"/>
    </location>
</feature>
<dbReference type="GO" id="GO:0005524">
    <property type="term" value="F:ATP binding"/>
    <property type="evidence" value="ECO:0007669"/>
    <property type="project" value="UniProtKB-UniRule"/>
</dbReference>
<dbReference type="PANTHER" id="PTHR11909">
    <property type="entry name" value="CASEIN KINASE-RELATED"/>
    <property type="match status" value="1"/>
</dbReference>
<dbReference type="PROSITE" id="PS50011">
    <property type="entry name" value="PROTEIN_KINASE_DOM"/>
    <property type="match status" value="1"/>
</dbReference>
<feature type="region of interest" description="Disordered" evidence="2">
    <location>
        <begin position="1134"/>
        <end position="1156"/>
    </location>
</feature>
<dbReference type="PROSITE" id="PS00107">
    <property type="entry name" value="PROTEIN_KINASE_ATP"/>
    <property type="match status" value="1"/>
</dbReference>
<keyword evidence="1" id="KW-0067">ATP-binding</keyword>
<dbReference type="EMBL" id="LCWV01000047">
    <property type="protein sequence ID" value="PWI64711.1"/>
    <property type="molecule type" value="Genomic_DNA"/>
</dbReference>
<proteinExistence type="predicted"/>
<dbReference type="Proteomes" id="UP000245956">
    <property type="component" value="Unassembled WGS sequence"/>
</dbReference>
<dbReference type="InterPro" id="IPR011009">
    <property type="entry name" value="Kinase-like_dom_sf"/>
</dbReference>
<feature type="region of interest" description="Disordered" evidence="2">
    <location>
        <begin position="576"/>
        <end position="607"/>
    </location>
</feature>
<feature type="region of interest" description="Disordered" evidence="2">
    <location>
        <begin position="147"/>
        <end position="189"/>
    </location>
</feature>
<dbReference type="SUPFAM" id="SSF56112">
    <property type="entry name" value="Protein kinase-like (PK-like)"/>
    <property type="match status" value="1"/>
</dbReference>
<protein>
    <recommendedName>
        <fullName evidence="3">Protein kinase domain-containing protein</fullName>
    </recommendedName>
</protein>
<feature type="region of interest" description="Disordered" evidence="2">
    <location>
        <begin position="1"/>
        <end position="64"/>
    </location>
</feature>
<evidence type="ECO:0000313" key="5">
    <source>
        <dbReference type="Proteomes" id="UP000245956"/>
    </source>
</evidence>
<evidence type="ECO:0000313" key="4">
    <source>
        <dbReference type="EMBL" id="PWI64711.1"/>
    </source>
</evidence>
<feature type="domain" description="Protein kinase" evidence="3">
    <location>
        <begin position="1352"/>
        <end position="1622"/>
    </location>
</feature>
<feature type="compositionally biased region" description="Polar residues" evidence="2">
    <location>
        <begin position="594"/>
        <end position="607"/>
    </location>
</feature>
<accession>A0A2U3DR32</accession>
<feature type="compositionally biased region" description="Basic and acidic residues" evidence="2">
    <location>
        <begin position="1134"/>
        <end position="1146"/>
    </location>
</feature>
<dbReference type="Gene3D" id="1.10.510.10">
    <property type="entry name" value="Transferase(Phosphotransferase) domain 1"/>
    <property type="match status" value="1"/>
</dbReference>
<feature type="region of interest" description="Disordered" evidence="2">
    <location>
        <begin position="738"/>
        <end position="767"/>
    </location>
</feature>
<organism evidence="4 5">
    <name type="scientific">Purpureocillium lilacinum</name>
    <name type="common">Paecilomyces lilacinus</name>
    <dbReference type="NCBI Taxonomy" id="33203"/>
    <lineage>
        <taxon>Eukaryota</taxon>
        <taxon>Fungi</taxon>
        <taxon>Dikarya</taxon>
        <taxon>Ascomycota</taxon>
        <taxon>Pezizomycotina</taxon>
        <taxon>Sordariomycetes</taxon>
        <taxon>Hypocreomycetidae</taxon>
        <taxon>Hypocreales</taxon>
        <taxon>Ophiocordycipitaceae</taxon>
        <taxon>Purpureocillium</taxon>
    </lineage>
</organism>
<comment type="caution">
    <text evidence="4">The sequence shown here is derived from an EMBL/GenBank/DDBJ whole genome shotgun (WGS) entry which is preliminary data.</text>
</comment>
<reference evidence="4 5" key="1">
    <citation type="journal article" date="2016" name="Front. Microbiol.">
        <title>Genome and transcriptome sequences reveal the specific parasitism of the nematophagous Purpureocillium lilacinum 36-1.</title>
        <authorList>
            <person name="Xie J."/>
            <person name="Li S."/>
            <person name="Mo C."/>
            <person name="Xiao X."/>
            <person name="Peng D."/>
            <person name="Wang G."/>
            <person name="Xiao Y."/>
        </authorList>
    </citation>
    <scope>NUCLEOTIDE SEQUENCE [LARGE SCALE GENOMIC DNA]</scope>
    <source>
        <strain evidence="4 5">36-1</strain>
    </source>
</reference>